<dbReference type="InterPro" id="IPR027417">
    <property type="entry name" value="P-loop_NTPase"/>
</dbReference>
<proteinExistence type="inferred from homology"/>
<dbReference type="Gene3D" id="3.40.50.300">
    <property type="entry name" value="P-loop containing nucleotide triphosphate hydrolases"/>
    <property type="match status" value="1"/>
</dbReference>
<dbReference type="RefSeq" id="WP_107584544.1">
    <property type="nucleotide sequence ID" value="NZ_PZJJ01000009.1"/>
</dbReference>
<dbReference type="CDD" id="cd01130">
    <property type="entry name" value="VirB11-like_ATPase"/>
    <property type="match status" value="1"/>
</dbReference>
<organism evidence="3 4">
    <name type="scientific">Alkalicoccus saliphilus</name>
    <dbReference type="NCBI Taxonomy" id="200989"/>
    <lineage>
        <taxon>Bacteria</taxon>
        <taxon>Bacillati</taxon>
        <taxon>Bacillota</taxon>
        <taxon>Bacilli</taxon>
        <taxon>Bacillales</taxon>
        <taxon>Bacillaceae</taxon>
        <taxon>Alkalicoccus</taxon>
    </lineage>
</organism>
<gene>
    <name evidence="3" type="ORF">C6Y45_07115</name>
</gene>
<feature type="domain" description="Bacterial type II secretion system protein E" evidence="2">
    <location>
        <begin position="102"/>
        <end position="381"/>
    </location>
</feature>
<evidence type="ECO:0000259" key="2">
    <source>
        <dbReference type="Pfam" id="PF00437"/>
    </source>
</evidence>
<dbReference type="InterPro" id="IPR050921">
    <property type="entry name" value="T4SS_GSP_E_ATPase"/>
</dbReference>
<dbReference type="OrthoDB" id="9810761at2"/>
<dbReference type="Pfam" id="PF00437">
    <property type="entry name" value="T2SSE"/>
    <property type="match status" value="1"/>
</dbReference>
<sequence>MSLFSKYAEKPAVPKITIPNVKEAVAEPPAEEVETTEEFWELEGLIHTAIVEELKKKTITSREEEKKLIEEKGEALVEEHGARLTFEQKKQLLEAVRHELLGYGPITSLLDNPDVTEVMVNSAKEIYYEYKGKIRRSSLTFRDDPHVRSVIERIVSPLGRRIDESSPMVDARLPNGSRVNAIIPPLALKGSSLTIRKFSETPFTSSDLVRFGTWNEDMAGFVEACVRSDLNIFISGGTGSGKTSTLNVFSSFIPEGERIITIEDAAELKLSQNHVISLESRPPNIEGEGQITIRDLVRNSLRMRPDRIVVGEIRGAEALDMLQAMNTGHDGSLSTGHANAPRDMLSRIETMVMMAGFDLPVRAIREQIASAIDIIVHQSRMKDGTRKITHITEVLGMEGDTIVLQDIFLYKETGTDENGRLQGEFHPTGIRPKAAEALELNGFKIPGSWFDRRWDDE</sequence>
<dbReference type="SUPFAM" id="SSF52540">
    <property type="entry name" value="P-loop containing nucleoside triphosphate hydrolases"/>
    <property type="match status" value="1"/>
</dbReference>
<dbReference type="AlphaFoldDB" id="A0A2T4U6X4"/>
<dbReference type="Gene3D" id="3.30.450.380">
    <property type="match status" value="1"/>
</dbReference>
<accession>A0A2T4U6X4</accession>
<evidence type="ECO:0000256" key="1">
    <source>
        <dbReference type="ARBA" id="ARBA00006611"/>
    </source>
</evidence>
<comment type="caution">
    <text evidence="3">The sequence shown here is derived from an EMBL/GenBank/DDBJ whole genome shotgun (WGS) entry which is preliminary data.</text>
</comment>
<comment type="similarity">
    <text evidence="1">Belongs to the GSP E family.</text>
</comment>
<dbReference type="EMBL" id="PZJJ01000009">
    <property type="protein sequence ID" value="PTL39157.1"/>
    <property type="molecule type" value="Genomic_DNA"/>
</dbReference>
<protein>
    <submittedName>
        <fullName evidence="3">Type II secretion system protein E</fullName>
    </submittedName>
</protein>
<dbReference type="PANTHER" id="PTHR30486:SF15">
    <property type="entry name" value="TYPE II_IV SECRETION SYSTEM ATPASE"/>
    <property type="match status" value="1"/>
</dbReference>
<dbReference type="Proteomes" id="UP000240509">
    <property type="component" value="Unassembled WGS sequence"/>
</dbReference>
<dbReference type="PANTHER" id="PTHR30486">
    <property type="entry name" value="TWITCHING MOTILITY PROTEIN PILT"/>
    <property type="match status" value="1"/>
</dbReference>
<evidence type="ECO:0000313" key="4">
    <source>
        <dbReference type="Proteomes" id="UP000240509"/>
    </source>
</evidence>
<evidence type="ECO:0000313" key="3">
    <source>
        <dbReference type="EMBL" id="PTL39157.1"/>
    </source>
</evidence>
<name>A0A2T4U6X4_9BACI</name>
<dbReference type="InterPro" id="IPR001482">
    <property type="entry name" value="T2SS/T4SS_dom"/>
</dbReference>
<keyword evidence="4" id="KW-1185">Reference proteome</keyword>
<dbReference type="GO" id="GO:0016887">
    <property type="term" value="F:ATP hydrolysis activity"/>
    <property type="evidence" value="ECO:0007669"/>
    <property type="project" value="InterPro"/>
</dbReference>
<reference evidence="3 4" key="1">
    <citation type="submission" date="2018-03" db="EMBL/GenBank/DDBJ databases">
        <title>Alkalicoccus saliphilus sp. nov., isolated from a mineral pool.</title>
        <authorList>
            <person name="Zhao B."/>
        </authorList>
    </citation>
    <scope>NUCLEOTIDE SEQUENCE [LARGE SCALE GENOMIC DNA]</scope>
    <source>
        <strain evidence="3 4">6AG</strain>
    </source>
</reference>